<evidence type="ECO:0000259" key="2">
    <source>
        <dbReference type="PROSITE" id="PS51462"/>
    </source>
</evidence>
<evidence type="ECO:0000313" key="4">
    <source>
        <dbReference type="Proteomes" id="UP000323274"/>
    </source>
</evidence>
<dbReference type="Pfam" id="PF00293">
    <property type="entry name" value="NUDIX"/>
    <property type="match status" value="1"/>
</dbReference>
<dbReference type="SUPFAM" id="SSF55811">
    <property type="entry name" value="Nudix"/>
    <property type="match status" value="1"/>
</dbReference>
<feature type="domain" description="Nudix hydrolase" evidence="2">
    <location>
        <begin position="37"/>
        <end position="165"/>
    </location>
</feature>
<dbReference type="Proteomes" id="UP000323274">
    <property type="component" value="Unassembled WGS sequence"/>
</dbReference>
<dbReference type="Gene3D" id="3.90.79.10">
    <property type="entry name" value="Nucleoside Triphosphate Pyrophosphohydrolase"/>
    <property type="match status" value="1"/>
</dbReference>
<dbReference type="PANTHER" id="PTHR10885:SF0">
    <property type="entry name" value="ISOPENTENYL-DIPHOSPHATE DELTA-ISOMERASE"/>
    <property type="match status" value="1"/>
</dbReference>
<dbReference type="PROSITE" id="PS00893">
    <property type="entry name" value="NUDIX_BOX"/>
    <property type="match status" value="1"/>
</dbReference>
<name>A0A5A5U0E3_LEUCI</name>
<dbReference type="AlphaFoldDB" id="A0A5A5U0E3"/>
<comment type="caution">
    <text evidence="3">The sequence shown here is derived from an EMBL/GenBank/DDBJ whole genome shotgun (WGS) entry which is preliminary data.</text>
</comment>
<dbReference type="InterPro" id="IPR020084">
    <property type="entry name" value="NUDIX_hydrolase_CS"/>
</dbReference>
<keyword evidence="1 3" id="KW-0378">Hydrolase</keyword>
<dbReference type="InterPro" id="IPR015797">
    <property type="entry name" value="NUDIX_hydrolase-like_dom_sf"/>
</dbReference>
<proteinExistence type="predicted"/>
<accession>A0A5A5U0E3</accession>
<gene>
    <name evidence="3" type="ORF">LCIT_16590</name>
</gene>
<dbReference type="EMBL" id="BJJW01000010">
    <property type="protein sequence ID" value="GDZ84417.1"/>
    <property type="molecule type" value="Genomic_DNA"/>
</dbReference>
<sequence>MVDERADKLDELWDVYTADKQKTGRSHRRGEQLNVGEYHLVTNGIIFNLAGQVLLQQRSFHKMSRPGLWTAEIGGSALVGETSQQALVRELSEEMNICVPAHQLRFLLTRRLSSWIEDWYAIKIDSETMPIRLQVAEVIAADWLSLADALHVMQNNHQLTEANLISKAATLLF</sequence>
<protein>
    <submittedName>
        <fullName evidence="3">NUDIX hydrolase</fullName>
    </submittedName>
</protein>
<organism evidence="3 4">
    <name type="scientific">Leuconostoc citreum</name>
    <dbReference type="NCBI Taxonomy" id="33964"/>
    <lineage>
        <taxon>Bacteria</taxon>
        <taxon>Bacillati</taxon>
        <taxon>Bacillota</taxon>
        <taxon>Bacilli</taxon>
        <taxon>Lactobacillales</taxon>
        <taxon>Lactobacillaceae</taxon>
        <taxon>Leuconostoc</taxon>
    </lineage>
</organism>
<evidence type="ECO:0000256" key="1">
    <source>
        <dbReference type="ARBA" id="ARBA00022801"/>
    </source>
</evidence>
<dbReference type="CDD" id="cd04693">
    <property type="entry name" value="NUDIX_Hydrolase"/>
    <property type="match status" value="1"/>
</dbReference>
<dbReference type="RefSeq" id="WP_149334729.1">
    <property type="nucleotide sequence ID" value="NZ_BJJW01000010.1"/>
</dbReference>
<dbReference type="PANTHER" id="PTHR10885">
    <property type="entry name" value="ISOPENTENYL-DIPHOSPHATE DELTA-ISOMERASE"/>
    <property type="match status" value="1"/>
</dbReference>
<evidence type="ECO:0000313" key="3">
    <source>
        <dbReference type="EMBL" id="GDZ84417.1"/>
    </source>
</evidence>
<reference evidence="3 4" key="1">
    <citation type="submission" date="2019-04" db="EMBL/GenBank/DDBJ databases">
        <title>A pseudo-fructophilic Leuconostoc citreum strain F192-5 isolated from peel of satsuma mandarin: the first report for isolation and characterization of strain-dependent fructophilic-like characteristics.</title>
        <authorList>
            <person name="Maeno S."/>
            <person name="Tanizawa Y."/>
            <person name="Kajikawa A."/>
            <person name="Kanesaki Y."/>
            <person name="Kubota E."/>
            <person name="Arita M."/>
            <person name="Leon D."/>
            <person name="Endo A."/>
        </authorList>
    </citation>
    <scope>NUCLEOTIDE SEQUENCE [LARGE SCALE GENOMIC DNA]</scope>
    <source>
        <strain evidence="3 4">F192-5</strain>
    </source>
</reference>
<dbReference type="InterPro" id="IPR000086">
    <property type="entry name" value="NUDIX_hydrolase_dom"/>
</dbReference>
<dbReference type="GO" id="GO:0016787">
    <property type="term" value="F:hydrolase activity"/>
    <property type="evidence" value="ECO:0007669"/>
    <property type="project" value="UniProtKB-KW"/>
</dbReference>
<dbReference type="PROSITE" id="PS51462">
    <property type="entry name" value="NUDIX"/>
    <property type="match status" value="1"/>
</dbReference>